<dbReference type="CDD" id="cd00037">
    <property type="entry name" value="CLECT"/>
    <property type="match status" value="1"/>
</dbReference>
<protein>
    <submittedName>
        <fullName evidence="3">C-type lectin domain-containing protein</fullName>
    </submittedName>
</protein>
<dbReference type="AlphaFoldDB" id="A0A914BVM8"/>
<dbReference type="PROSITE" id="PS50041">
    <property type="entry name" value="C_TYPE_LECTIN_2"/>
    <property type="match status" value="1"/>
</dbReference>
<proteinExistence type="predicted"/>
<dbReference type="InterPro" id="IPR016187">
    <property type="entry name" value="CTDL_fold"/>
</dbReference>
<reference evidence="3" key="1">
    <citation type="submission" date="2022-11" db="UniProtKB">
        <authorList>
            <consortium name="WormBaseParasite"/>
        </authorList>
    </citation>
    <scope>IDENTIFICATION</scope>
</reference>
<dbReference type="InterPro" id="IPR050111">
    <property type="entry name" value="C-type_lectin/snaclec_domain"/>
</dbReference>
<evidence type="ECO:0000313" key="3">
    <source>
        <dbReference type="WBParaSite" id="ACRNAN_Path_1107.g4261.t1"/>
    </source>
</evidence>
<evidence type="ECO:0000259" key="1">
    <source>
        <dbReference type="PROSITE" id="PS50041"/>
    </source>
</evidence>
<dbReference type="Pfam" id="PF00059">
    <property type="entry name" value="Lectin_C"/>
    <property type="match status" value="1"/>
</dbReference>
<keyword evidence="2" id="KW-1185">Reference proteome</keyword>
<dbReference type="Proteomes" id="UP000887540">
    <property type="component" value="Unplaced"/>
</dbReference>
<dbReference type="InterPro" id="IPR016186">
    <property type="entry name" value="C-type_lectin-like/link_sf"/>
</dbReference>
<evidence type="ECO:0000313" key="2">
    <source>
        <dbReference type="Proteomes" id="UP000887540"/>
    </source>
</evidence>
<name>A0A914BVM8_9BILA</name>
<dbReference type="WBParaSite" id="ACRNAN_Path_1107.g4261.t1">
    <property type="protein sequence ID" value="ACRNAN_Path_1107.g4261.t1"/>
    <property type="gene ID" value="ACRNAN_Path_1107.g4261"/>
</dbReference>
<dbReference type="SUPFAM" id="SSF56436">
    <property type="entry name" value="C-type lectin-like"/>
    <property type="match status" value="1"/>
</dbReference>
<accession>A0A914BVM8</accession>
<dbReference type="SMART" id="SM00034">
    <property type="entry name" value="CLECT"/>
    <property type="match status" value="1"/>
</dbReference>
<dbReference type="PANTHER" id="PTHR22803">
    <property type="entry name" value="MANNOSE, PHOSPHOLIPASE, LECTIN RECEPTOR RELATED"/>
    <property type="match status" value="1"/>
</dbReference>
<sequence length="311" mass="33578">MAPYYIYRRYPVMLIKSSSTVLSSNSSNFCPPNLYYLSDCYNGYCPSGYFCYGTAPNSYCCGAQQPVTCLAVDASGTCASNSQCAQGFLCDVLNSRCCPNLGDSPVSIGPCTSGGCPSGSYCLPSQQECYALMVTVEVPLTTYLQCITSTITTTTPAPVYYCEPGWTYYNGTMSCYLFGFGKTWADARDDCLSKGANLASIHSAAENKFIYETWAAGITFMGTTEATDTGGFWIGGYLPNLSTCTYAWSDGTSFDFMNFYSGEPTCGSNGCLLYMADDNQVFTPPAKGFWADIPCSVTPRGYLCKKPASMT</sequence>
<dbReference type="Gene3D" id="3.10.100.10">
    <property type="entry name" value="Mannose-Binding Protein A, subunit A"/>
    <property type="match status" value="1"/>
</dbReference>
<dbReference type="InterPro" id="IPR001304">
    <property type="entry name" value="C-type_lectin-like"/>
</dbReference>
<organism evidence="2 3">
    <name type="scientific">Acrobeloides nanus</name>
    <dbReference type="NCBI Taxonomy" id="290746"/>
    <lineage>
        <taxon>Eukaryota</taxon>
        <taxon>Metazoa</taxon>
        <taxon>Ecdysozoa</taxon>
        <taxon>Nematoda</taxon>
        <taxon>Chromadorea</taxon>
        <taxon>Rhabditida</taxon>
        <taxon>Tylenchina</taxon>
        <taxon>Cephalobomorpha</taxon>
        <taxon>Cephaloboidea</taxon>
        <taxon>Cephalobidae</taxon>
        <taxon>Acrobeloides</taxon>
    </lineage>
</organism>
<feature type="domain" description="C-type lectin" evidence="1">
    <location>
        <begin position="175"/>
        <end position="296"/>
    </location>
</feature>